<feature type="compositionally biased region" description="Basic and acidic residues" evidence="1">
    <location>
        <begin position="1085"/>
        <end position="1105"/>
    </location>
</feature>
<accession>A0A6P2M2B5</accession>
<feature type="compositionally biased region" description="Basic and acidic residues" evidence="1">
    <location>
        <begin position="837"/>
        <end position="848"/>
    </location>
</feature>
<feature type="region of interest" description="Disordered" evidence="1">
    <location>
        <begin position="698"/>
        <end position="722"/>
    </location>
</feature>
<feature type="compositionally biased region" description="Basic and acidic residues" evidence="1">
    <location>
        <begin position="299"/>
        <end position="319"/>
    </location>
</feature>
<protein>
    <submittedName>
        <fullName evidence="2">Uncharacterized protein</fullName>
    </submittedName>
</protein>
<feature type="compositionally biased region" description="Basic residues" evidence="1">
    <location>
        <begin position="1073"/>
        <end position="1084"/>
    </location>
</feature>
<feature type="compositionally biased region" description="Low complexity" evidence="1">
    <location>
        <begin position="208"/>
        <end position="218"/>
    </location>
</feature>
<feature type="compositionally biased region" description="Basic and acidic residues" evidence="1">
    <location>
        <begin position="244"/>
        <end position="257"/>
    </location>
</feature>
<feature type="compositionally biased region" description="Basic and acidic residues" evidence="1">
    <location>
        <begin position="336"/>
        <end position="345"/>
    </location>
</feature>
<feature type="compositionally biased region" description="Low complexity" evidence="1">
    <location>
        <begin position="72"/>
        <end position="91"/>
    </location>
</feature>
<feature type="compositionally biased region" description="Basic and acidic residues" evidence="1">
    <location>
        <begin position="354"/>
        <end position="365"/>
    </location>
</feature>
<evidence type="ECO:0000256" key="1">
    <source>
        <dbReference type="SAM" id="MobiDB-lite"/>
    </source>
</evidence>
<sequence>MDHCARPACRCAGTSRMPRENGHGVDGCGRRRTGQRAAAAERQRSGAQERGRQQSAGPDAGAEGARGRAGRDAAPAAARAGRNGRAQATARSGRVAGRSRQPDKEGPSRVGRGAGGRREPDARRGRRRRRHEQGDRRRGGGPAQRFAEGSRARVGPRRCAEGGVGRIGTSAGHQRKGVPVRAGDAEGPGRERRSAEVQRVAGRRPARRSGSGRTSAAGGHRGRCERERRIHGAHHRIASRIQRGRRDAAPERREGRLRGMAKGAWRRPPRRRSGHHAGTVAGAKPVRQGRDGRRRHRTHLCDGRRAEAGRRLGEAESRRHVVHGSRRRARQGKPAQAHDRDDQSRRPVAVAADEAARAVRSRDVRAAAGHRRERRSQRPEAVDAGEGARAAESACRSVREDDGRQGRHRRPERCASQGAEREDRPGGRRVRVRDGAGSGAKEQSRLSADPDAARGGARRAAAVHEAAGRAADAGLRQQSGRGAAGAEDEHERVVLARRAPDAVDAGRPAAFRREVHSFADRSADAEARFAGNGSGQHAGARRRPDECRQGRQVDAGHPRECAARIRGRRARHRREGFRQQVDAVEHGHAAAVRRRHRVLQGPQYGGRARRPAADRERRARGSRGRRRELAARRRRQCEDAHLHAARQRHRLRFRQRAPGVVGGCRSGVVEGVAVQDAERRPVPLRLRERLPAALRAGHQECAEQAEQGGRQRQLQALPDRSRQAAARVFQRLPEEPRRQVLHVRHRFRSVEELRRRGARDSAGRSGRRADRPERRAVDGAARATDREQRAAAERGGRKQPLAVRAEFRRDADDPGRGRSNPQGRRRSCRRVAGADLLRVEAIGHRAERPVQGAGRGPSGPVQADRRSRLAVRQRRQLSAQQRIVRRRQAVRAEEPDERRGGRRPVAIRDDRGPQDGVVPARRARSRDRHRHSRRGRRCRAGRERHRRAGRRRAARRRVDDGRRRHGRRRVGRDRRPEEPERPRTVDRLRQRAGARRLDQPDRQRRGHRGRRARHRGEIARGSIVAAAHDRAGVGHDHAGVARRGRDGRRSRSRPVRTGGRCVPVARADDGPHGRRAQCHGRRDRRLPDGRSGRVAGEELGRDVRLRSRAATAEPRRRRRTDGPRLAHADGAADPRDHEDARTARDPEAGRGQRSRHAVRQRAREPAARGRRNRQSVAARAGAGGQLRRTDRRTQRDRTGRQGAARARRRMAARAPHAGRHG</sequence>
<feature type="compositionally biased region" description="Basic residues" evidence="1">
    <location>
        <begin position="264"/>
        <end position="275"/>
    </location>
</feature>
<dbReference type="EMBL" id="CABVPL010000024">
    <property type="protein sequence ID" value="VWB73142.1"/>
    <property type="molecule type" value="Genomic_DNA"/>
</dbReference>
<feature type="region of interest" description="Disordered" evidence="1">
    <location>
        <begin position="529"/>
        <end position="555"/>
    </location>
</feature>
<evidence type="ECO:0000313" key="3">
    <source>
        <dbReference type="Proteomes" id="UP000494222"/>
    </source>
</evidence>
<feature type="compositionally biased region" description="Basic and acidic residues" evidence="1">
    <location>
        <begin position="183"/>
        <end position="196"/>
    </location>
</feature>
<feature type="compositionally biased region" description="Basic and acidic residues" evidence="1">
    <location>
        <begin position="39"/>
        <end position="52"/>
    </location>
</feature>
<feature type="compositionally biased region" description="Basic residues" evidence="1">
    <location>
        <begin position="1205"/>
        <end position="1221"/>
    </location>
</feature>
<dbReference type="AlphaFoldDB" id="A0A6P2M2B5"/>
<feature type="region of interest" description="Disordered" evidence="1">
    <location>
        <begin position="602"/>
        <end position="635"/>
    </location>
</feature>
<feature type="compositionally biased region" description="Basic and acidic residues" evidence="1">
    <location>
        <begin position="1027"/>
        <end position="1049"/>
    </location>
</feature>
<feature type="compositionally biased region" description="Basic and acidic residues" evidence="1">
    <location>
        <begin position="973"/>
        <end position="1003"/>
    </location>
</feature>
<feature type="compositionally biased region" description="Basic and acidic residues" evidence="1">
    <location>
        <begin position="542"/>
        <end position="555"/>
    </location>
</feature>
<reference evidence="2 3" key="1">
    <citation type="submission" date="2019-09" db="EMBL/GenBank/DDBJ databases">
        <authorList>
            <person name="Depoorter E."/>
        </authorList>
    </citation>
    <scope>NUCLEOTIDE SEQUENCE [LARGE SCALE GENOMIC DNA]</scope>
    <source>
        <strain evidence="2">LMG 24064</strain>
    </source>
</reference>
<proteinExistence type="predicted"/>
<feature type="compositionally biased region" description="Basic residues" evidence="1">
    <location>
        <begin position="320"/>
        <end position="331"/>
    </location>
</feature>
<feature type="compositionally biased region" description="Basic and acidic residues" evidence="1">
    <location>
        <begin position="890"/>
        <end position="899"/>
    </location>
</feature>
<feature type="compositionally biased region" description="Basic residues" evidence="1">
    <location>
        <begin position="921"/>
        <end position="955"/>
    </location>
</feature>
<feature type="compositionally biased region" description="Basic and acidic residues" evidence="1">
    <location>
        <begin position="1120"/>
        <end position="1150"/>
    </location>
</feature>
<evidence type="ECO:0000313" key="2">
    <source>
        <dbReference type="EMBL" id="VWB73142.1"/>
    </source>
</evidence>
<feature type="compositionally biased region" description="Basic and acidic residues" evidence="1">
    <location>
        <begin position="805"/>
        <end position="816"/>
    </location>
</feature>
<name>A0A6P2M2B5_9BURK</name>
<feature type="compositionally biased region" description="Basic residues" evidence="1">
    <location>
        <begin position="963"/>
        <end position="972"/>
    </location>
</feature>
<gene>
    <name evidence="2" type="ORF">BLA24064_03428</name>
</gene>
<feature type="compositionally biased region" description="Low complexity" evidence="1">
    <location>
        <begin position="449"/>
        <end position="474"/>
    </location>
</feature>
<feature type="compositionally biased region" description="Basic and acidic residues" evidence="1">
    <location>
        <begin position="1187"/>
        <end position="1199"/>
    </location>
</feature>
<feature type="compositionally biased region" description="Basic residues" evidence="1">
    <location>
        <begin position="1004"/>
        <end position="1014"/>
    </location>
</feature>
<feature type="region of interest" description="Disordered" evidence="1">
    <location>
        <begin position="751"/>
        <end position="1221"/>
    </location>
</feature>
<organism evidence="2 3">
    <name type="scientific">Burkholderia latens</name>
    <dbReference type="NCBI Taxonomy" id="488446"/>
    <lineage>
        <taxon>Bacteria</taxon>
        <taxon>Pseudomonadati</taxon>
        <taxon>Pseudomonadota</taxon>
        <taxon>Betaproteobacteria</taxon>
        <taxon>Burkholderiales</taxon>
        <taxon>Burkholderiaceae</taxon>
        <taxon>Burkholderia</taxon>
        <taxon>Burkholderia cepacia complex</taxon>
    </lineage>
</organism>
<feature type="compositionally biased region" description="Basic and acidic residues" evidence="1">
    <location>
        <begin position="751"/>
        <end position="796"/>
    </location>
</feature>
<dbReference type="Proteomes" id="UP000494222">
    <property type="component" value="Unassembled WGS sequence"/>
</dbReference>
<feature type="region of interest" description="Disordered" evidence="1">
    <location>
        <begin position="1"/>
        <end position="489"/>
    </location>
</feature>